<comment type="caution">
    <text evidence="1">The sequence shown here is derived from an EMBL/GenBank/DDBJ whole genome shotgun (WGS) entry which is preliminary data.</text>
</comment>
<sequence>MMVAVFALLSLALVLSWFGRRSIAMLCIFLCLAVTVKEFLWEIHSSTYGYRMPWIQTRYMDTPPVAQQPIVYYSMAQVRGGRA</sequence>
<organism evidence="1 2">
    <name type="scientific">Phyllobacterium phragmitis</name>
    <dbReference type="NCBI Taxonomy" id="2670329"/>
    <lineage>
        <taxon>Bacteria</taxon>
        <taxon>Pseudomonadati</taxon>
        <taxon>Pseudomonadota</taxon>
        <taxon>Alphaproteobacteria</taxon>
        <taxon>Hyphomicrobiales</taxon>
        <taxon>Phyllobacteriaceae</taxon>
        <taxon>Phyllobacterium</taxon>
    </lineage>
</organism>
<dbReference type="AlphaFoldDB" id="A0A2S9IQU6"/>
<evidence type="ECO:0000313" key="1">
    <source>
        <dbReference type="EMBL" id="PRD42889.1"/>
    </source>
</evidence>
<name>A0A2S9IQU6_9HYPH</name>
<proteinExistence type="predicted"/>
<gene>
    <name evidence="1" type="ORF">C5748_14020</name>
</gene>
<keyword evidence="2" id="KW-1185">Reference proteome</keyword>
<dbReference type="RefSeq" id="WP_105742553.1">
    <property type="nucleotide sequence ID" value="NZ_PVBR01000009.1"/>
</dbReference>
<reference evidence="1 2" key="1">
    <citation type="submission" date="2018-02" db="EMBL/GenBank/DDBJ databases">
        <title>The draft genome of Phyllobacterium sp. 1N-3.</title>
        <authorList>
            <person name="Liu L."/>
            <person name="Li L."/>
            <person name="Zhang X."/>
            <person name="Wang T."/>
            <person name="Liang L."/>
        </authorList>
    </citation>
    <scope>NUCLEOTIDE SEQUENCE [LARGE SCALE GENOMIC DNA]</scope>
    <source>
        <strain evidence="1 2">1N-3</strain>
    </source>
</reference>
<dbReference type="Proteomes" id="UP000239434">
    <property type="component" value="Unassembled WGS sequence"/>
</dbReference>
<protein>
    <submittedName>
        <fullName evidence="1">Uncharacterized protein</fullName>
    </submittedName>
</protein>
<evidence type="ECO:0000313" key="2">
    <source>
        <dbReference type="Proteomes" id="UP000239434"/>
    </source>
</evidence>
<dbReference type="EMBL" id="PVBR01000009">
    <property type="protein sequence ID" value="PRD42889.1"/>
    <property type="molecule type" value="Genomic_DNA"/>
</dbReference>
<accession>A0A2S9IQU6</accession>